<reference evidence="7" key="2">
    <citation type="submission" date="2025-09" db="UniProtKB">
        <authorList>
            <consortium name="Ensembl"/>
        </authorList>
    </citation>
    <scope>IDENTIFICATION</scope>
</reference>
<evidence type="ECO:0000256" key="3">
    <source>
        <dbReference type="ARBA" id="ARBA00022690"/>
    </source>
</evidence>
<keyword evidence="5" id="KW-1015">Disulfide bond</keyword>
<reference evidence="7" key="1">
    <citation type="submission" date="2025-08" db="UniProtKB">
        <authorList>
            <consortium name="Ensembl"/>
        </authorList>
    </citation>
    <scope>IDENTIFICATION</scope>
</reference>
<dbReference type="InterPro" id="IPR051597">
    <property type="entry name" value="Bifunctional_prot_inhibitor"/>
</dbReference>
<dbReference type="SMART" id="SM00280">
    <property type="entry name" value="KAZAL"/>
    <property type="match status" value="1"/>
</dbReference>
<dbReference type="AlphaFoldDB" id="A0A8D0DWL5"/>
<name>A0A8D0DWL5_SALMN</name>
<dbReference type="PRINTS" id="PR00290">
    <property type="entry name" value="KAZALINHBTR"/>
</dbReference>
<evidence type="ECO:0000256" key="4">
    <source>
        <dbReference type="ARBA" id="ARBA00022900"/>
    </source>
</evidence>
<dbReference type="GO" id="GO:0005576">
    <property type="term" value="C:extracellular region"/>
    <property type="evidence" value="ECO:0007669"/>
    <property type="project" value="UniProtKB-SubCell"/>
</dbReference>
<evidence type="ECO:0000313" key="7">
    <source>
        <dbReference type="Ensembl" id="ENSSMRP00000022765.1"/>
    </source>
</evidence>
<evidence type="ECO:0000256" key="2">
    <source>
        <dbReference type="ARBA" id="ARBA00022525"/>
    </source>
</evidence>
<dbReference type="Gene3D" id="3.30.60.30">
    <property type="match status" value="1"/>
</dbReference>
<accession>A0A8D0DWL5</accession>
<dbReference type="InterPro" id="IPR002350">
    <property type="entry name" value="Kazal_dom"/>
</dbReference>
<dbReference type="PROSITE" id="PS51465">
    <property type="entry name" value="KAZAL_2"/>
    <property type="match status" value="1"/>
</dbReference>
<feature type="domain" description="Kazal-like" evidence="6">
    <location>
        <begin position="22"/>
        <end position="73"/>
    </location>
</feature>
<dbReference type="Proteomes" id="UP000694421">
    <property type="component" value="Unplaced"/>
</dbReference>
<keyword evidence="3" id="KW-0646">Protease inhibitor</keyword>
<dbReference type="Pfam" id="PF00050">
    <property type="entry name" value="Kazal_1"/>
    <property type="match status" value="1"/>
</dbReference>
<organism evidence="7 8">
    <name type="scientific">Salvator merianae</name>
    <name type="common">Argentine black and white tegu</name>
    <name type="synonym">Tupinambis merianae</name>
    <dbReference type="NCBI Taxonomy" id="96440"/>
    <lineage>
        <taxon>Eukaryota</taxon>
        <taxon>Metazoa</taxon>
        <taxon>Chordata</taxon>
        <taxon>Craniata</taxon>
        <taxon>Vertebrata</taxon>
        <taxon>Euteleostomi</taxon>
        <taxon>Lepidosauria</taxon>
        <taxon>Squamata</taxon>
        <taxon>Bifurcata</taxon>
        <taxon>Unidentata</taxon>
        <taxon>Episquamata</taxon>
        <taxon>Laterata</taxon>
        <taxon>Teiioidea</taxon>
        <taxon>Teiidae</taxon>
        <taxon>Salvator</taxon>
    </lineage>
</organism>
<dbReference type="PROSITE" id="PS00282">
    <property type="entry name" value="KAZAL_1"/>
    <property type="match status" value="1"/>
</dbReference>
<dbReference type="InterPro" id="IPR036058">
    <property type="entry name" value="Kazal_dom_sf"/>
</dbReference>
<evidence type="ECO:0000256" key="5">
    <source>
        <dbReference type="ARBA" id="ARBA00023157"/>
    </source>
</evidence>
<evidence type="ECO:0000256" key="1">
    <source>
        <dbReference type="ARBA" id="ARBA00004613"/>
    </source>
</evidence>
<evidence type="ECO:0000313" key="8">
    <source>
        <dbReference type="Proteomes" id="UP000694421"/>
    </source>
</evidence>
<proteinExistence type="predicted"/>
<sequence>VLINVWIKVIQLTLSIWTFRRLFDKPYCHGYPKQFCTLEYSPHCGSDSKTYSNKCFFCNAYIGGQVYQWACSHLGKGEVRDAC</sequence>
<dbReference type="PANTHER" id="PTHR47729">
    <property type="entry name" value="SERINE PEPTIDASE INHIBITOR, KAZAL TYPE 2, TANDEM DUPLICATE 1-RELATED"/>
    <property type="match status" value="1"/>
</dbReference>
<dbReference type="Ensembl" id="ENSSMRT00000026619.1">
    <property type="protein sequence ID" value="ENSSMRP00000022765.1"/>
    <property type="gene ID" value="ENSSMRG00000017654.1"/>
</dbReference>
<dbReference type="CDD" id="cd00104">
    <property type="entry name" value="KAZAL_FS"/>
    <property type="match status" value="1"/>
</dbReference>
<dbReference type="GO" id="GO:0004867">
    <property type="term" value="F:serine-type endopeptidase inhibitor activity"/>
    <property type="evidence" value="ECO:0007669"/>
    <property type="project" value="UniProtKB-KW"/>
</dbReference>
<keyword evidence="2" id="KW-0964">Secreted</keyword>
<dbReference type="PANTHER" id="PTHR47729:SF1">
    <property type="entry name" value="OVOMUCOID-LIKE-RELATED"/>
    <property type="match status" value="1"/>
</dbReference>
<evidence type="ECO:0000259" key="6">
    <source>
        <dbReference type="PROSITE" id="PS51465"/>
    </source>
</evidence>
<dbReference type="InterPro" id="IPR001239">
    <property type="entry name" value="Prot_inh_Kazal-m"/>
</dbReference>
<dbReference type="SUPFAM" id="SSF100895">
    <property type="entry name" value="Kazal-type serine protease inhibitors"/>
    <property type="match status" value="1"/>
</dbReference>
<keyword evidence="8" id="KW-1185">Reference proteome</keyword>
<dbReference type="GeneTree" id="ENSGT01150000289203"/>
<comment type="subcellular location">
    <subcellularLocation>
        <location evidence="1">Secreted</location>
    </subcellularLocation>
</comment>
<keyword evidence="4" id="KW-0722">Serine protease inhibitor</keyword>
<protein>
    <recommendedName>
        <fullName evidence="6">Kazal-like domain-containing protein</fullName>
    </recommendedName>
</protein>